<evidence type="ECO:0000313" key="1">
    <source>
        <dbReference type="EMBL" id="CAD8808048.1"/>
    </source>
</evidence>
<sequence>MPLRCARPSQAALHSLPSSARRLLVAIILVDAFVDTDALRKVKDLVIIGTLDVDPKIFELDVEPPAGYQPRGDRDSAIPRTLAKLLDDTHKIATTSDDSDRALLALKIHKQALSAAYAHQNMIDSSINVNTRRSTGGRASRCL</sequence>
<dbReference type="AlphaFoldDB" id="A0A7S0WCG3"/>
<accession>A0A7S0WCG3</accession>
<gene>
    <name evidence="1" type="ORF">HTEP1355_LOCUS21728</name>
</gene>
<dbReference type="EMBL" id="HBFN01037422">
    <property type="protein sequence ID" value="CAD8808048.1"/>
    <property type="molecule type" value="Transcribed_RNA"/>
</dbReference>
<name>A0A7S0WCG3_9CRYP</name>
<proteinExistence type="predicted"/>
<organism evidence="1">
    <name type="scientific">Hemiselmis tepida</name>
    <dbReference type="NCBI Taxonomy" id="464990"/>
    <lineage>
        <taxon>Eukaryota</taxon>
        <taxon>Cryptophyceae</taxon>
        <taxon>Cryptomonadales</taxon>
        <taxon>Hemiselmidaceae</taxon>
        <taxon>Hemiselmis</taxon>
    </lineage>
</organism>
<reference evidence="1" key="1">
    <citation type="submission" date="2021-01" db="EMBL/GenBank/DDBJ databases">
        <authorList>
            <person name="Corre E."/>
            <person name="Pelletier E."/>
            <person name="Niang G."/>
            <person name="Scheremetjew M."/>
            <person name="Finn R."/>
            <person name="Kale V."/>
            <person name="Holt S."/>
            <person name="Cochrane G."/>
            <person name="Meng A."/>
            <person name="Brown T."/>
            <person name="Cohen L."/>
        </authorList>
    </citation>
    <scope>NUCLEOTIDE SEQUENCE</scope>
    <source>
        <strain evidence="1">CCMP443</strain>
    </source>
</reference>
<protein>
    <submittedName>
        <fullName evidence="1">Uncharacterized protein</fullName>
    </submittedName>
</protein>